<keyword evidence="4" id="KW-1185">Reference proteome</keyword>
<sequence length="105" mass="11623">MRSLTIIGLVLFGIAALLFYATTNFSVGEMKLSHFMGVMAGVGLGLIIGGIVGYVSKGSAIKEDERRKAYKQLQKDKLELEKQQQALAKEQEEAAKQQNKEQNYL</sequence>
<keyword evidence="2" id="KW-0812">Transmembrane</keyword>
<name>A0A1T5G2P5_9FLAO</name>
<keyword evidence="2" id="KW-0472">Membrane</keyword>
<accession>A0A1T5G2P5</accession>
<dbReference type="AlphaFoldDB" id="A0A1T5G2P5"/>
<protein>
    <recommendedName>
        <fullName evidence="5">DUF1049 domain-containing protein</fullName>
    </recommendedName>
</protein>
<keyword evidence="2" id="KW-1133">Transmembrane helix</keyword>
<feature type="coiled-coil region" evidence="1">
    <location>
        <begin position="63"/>
        <end position="101"/>
    </location>
</feature>
<gene>
    <name evidence="3" type="ORF">SAMN05660477_02533</name>
</gene>
<reference evidence="3 4" key="1">
    <citation type="submission" date="2017-02" db="EMBL/GenBank/DDBJ databases">
        <authorList>
            <person name="Peterson S.W."/>
        </authorList>
    </citation>
    <scope>NUCLEOTIDE SEQUENCE [LARGE SCALE GENOMIC DNA]</scope>
    <source>
        <strain evidence="3 4">DSM 22323</strain>
    </source>
</reference>
<keyword evidence="1" id="KW-0175">Coiled coil</keyword>
<evidence type="ECO:0008006" key="5">
    <source>
        <dbReference type="Google" id="ProtNLM"/>
    </source>
</evidence>
<evidence type="ECO:0000313" key="4">
    <source>
        <dbReference type="Proteomes" id="UP000191112"/>
    </source>
</evidence>
<dbReference type="OrthoDB" id="1273374at2"/>
<evidence type="ECO:0000256" key="1">
    <source>
        <dbReference type="SAM" id="Coils"/>
    </source>
</evidence>
<organism evidence="3 4">
    <name type="scientific">Soonwooa buanensis</name>
    <dbReference type="NCBI Taxonomy" id="619805"/>
    <lineage>
        <taxon>Bacteria</taxon>
        <taxon>Pseudomonadati</taxon>
        <taxon>Bacteroidota</taxon>
        <taxon>Flavobacteriia</taxon>
        <taxon>Flavobacteriales</taxon>
        <taxon>Weeksellaceae</taxon>
        <taxon>Chryseobacterium group</taxon>
        <taxon>Soonwooa</taxon>
    </lineage>
</organism>
<proteinExistence type="predicted"/>
<dbReference type="Proteomes" id="UP000191112">
    <property type="component" value="Unassembled WGS sequence"/>
</dbReference>
<dbReference type="RefSeq" id="WP_079667727.1">
    <property type="nucleotide sequence ID" value="NZ_FUYZ01000009.1"/>
</dbReference>
<evidence type="ECO:0000256" key="2">
    <source>
        <dbReference type="SAM" id="Phobius"/>
    </source>
</evidence>
<evidence type="ECO:0000313" key="3">
    <source>
        <dbReference type="EMBL" id="SKC02711.1"/>
    </source>
</evidence>
<feature type="transmembrane region" description="Helical" evidence="2">
    <location>
        <begin position="34"/>
        <end position="56"/>
    </location>
</feature>
<dbReference type="EMBL" id="FUYZ01000009">
    <property type="protein sequence ID" value="SKC02711.1"/>
    <property type="molecule type" value="Genomic_DNA"/>
</dbReference>